<dbReference type="EMBL" id="CACRSQ010000003">
    <property type="protein sequence ID" value="VYS94979.1"/>
    <property type="molecule type" value="Genomic_DNA"/>
</dbReference>
<dbReference type="AlphaFoldDB" id="A0A6N2SPL7"/>
<accession>A0A6N2SPL7</accession>
<evidence type="ECO:0000313" key="1">
    <source>
        <dbReference type="EMBL" id="VYS94979.1"/>
    </source>
</evidence>
<proteinExistence type="predicted"/>
<dbReference type="RefSeq" id="WP_006566678.1">
    <property type="nucleotide sequence ID" value="NZ_BAABRZ010000001.1"/>
</dbReference>
<protein>
    <submittedName>
        <fullName evidence="1">Uncharacterized protein</fullName>
    </submittedName>
</protein>
<gene>
    <name evidence="1" type="ORF">ACLFYP115_01053</name>
</gene>
<name>A0A6N2SPL7_9FIRM</name>
<reference evidence="1" key="1">
    <citation type="submission" date="2019-11" db="EMBL/GenBank/DDBJ databases">
        <authorList>
            <person name="Feng L."/>
        </authorList>
    </citation>
    <scope>NUCLEOTIDE SEQUENCE</scope>
    <source>
        <strain evidence="1">AcaccaeLFYP115</strain>
    </source>
</reference>
<dbReference type="GeneID" id="69467885"/>
<sequence>MNEQWKMNRAVQSIDPKKIEIMELLVNQCRGKNLEDILPDLMAASSRLAEQGIAFTNEETGIIIDALSETMTGQEKQRLEMLRNMIL</sequence>
<organism evidence="1">
    <name type="scientific">Anaerostipes caccae</name>
    <dbReference type="NCBI Taxonomy" id="105841"/>
    <lineage>
        <taxon>Bacteria</taxon>
        <taxon>Bacillati</taxon>
        <taxon>Bacillota</taxon>
        <taxon>Clostridia</taxon>
        <taxon>Lachnospirales</taxon>
        <taxon>Lachnospiraceae</taxon>
        <taxon>Anaerostipes</taxon>
    </lineage>
</organism>